<dbReference type="Proteomes" id="UP000542695">
    <property type="component" value="Unassembled WGS sequence"/>
</dbReference>
<accession>A0A7Y7ZF07</accession>
<reference evidence="1 2" key="1">
    <citation type="submission" date="2020-04" db="EMBL/GenBank/DDBJ databases">
        <title>Molecular characterization of pseudomonads from Agaricus bisporus reveal novel blotch 2 pathogens in Western Europe.</title>
        <authorList>
            <person name="Taparia T."/>
            <person name="Krijger M."/>
            <person name="Haynes E."/>
            <person name="Elpinstone J.G."/>
            <person name="Noble R."/>
            <person name="Van Der Wolf J."/>
        </authorList>
    </citation>
    <scope>NUCLEOTIDE SEQUENCE [LARGE SCALE GENOMIC DNA]</scope>
    <source>
        <strain evidence="1 2">P7765</strain>
    </source>
</reference>
<dbReference type="RefSeq" id="WP_023102077.1">
    <property type="nucleotide sequence ID" value="NZ_CAKNBT010000026.1"/>
</dbReference>
<protein>
    <submittedName>
        <fullName evidence="1">Uncharacterized protein</fullName>
    </submittedName>
</protein>
<proteinExistence type="predicted"/>
<dbReference type="EMBL" id="JACARV010000104">
    <property type="protein sequence ID" value="NWC83776.1"/>
    <property type="molecule type" value="Genomic_DNA"/>
</dbReference>
<sequence length="555" mass="60927">MDYAIDRVTNKPVTADLATRSGYYICSFCRMRVGLRSGPSRKNYFAHWRGVSSSSCAYFMSGPLSHVNSDKAQPASMRQMDLRLMIKKGENAGAWWIELVLPPCRTCHAYINLDVGGRVQKLNMRGMGSGFRVTAEPTANDYKIISFEGKPDPLFVSGVARTCPGLSAVGAAVFTAIGRDGDSGFPRAQVLSRSETYALLWSVPATPVFPEELLVDRFKSRHGWQLALVTVPDTPSEACIKWLEEFTQLSVMPATPSITTIWPFLTRYSSINTVEYIESEAVILAAHRMPGGAHDGGPTLQAVNQNDRISVTAPDRSPALFTVIREGSDDFRIGKTGHPDVDKYFSKNNSLARSYKHPTVDLVFIDDKGERVVAPLHRRGCQTYVMATRAQELCFDSLAMPMGTRGRLEAISPNGHRESRHLVSSDVTDDHTSQKCQLSPALNSLLKLYITDPKYQIYLDFGGFGRLSIGATQPMDNPTTVLLSLGRSLRLRLRCFLSQLHAGGAIALSGSDQGLVNAFLAARPNPGLVPNYRQLAADVRARGFDIRSSGDGVSR</sequence>
<evidence type="ECO:0000313" key="2">
    <source>
        <dbReference type="Proteomes" id="UP000542695"/>
    </source>
</evidence>
<gene>
    <name evidence="1" type="ORF">HX798_26345</name>
</gene>
<comment type="caution">
    <text evidence="1">The sequence shown here is derived from an EMBL/GenBank/DDBJ whole genome shotgun (WGS) entry which is preliminary data.</text>
</comment>
<dbReference type="AlphaFoldDB" id="A0A7Y7ZF07"/>
<evidence type="ECO:0000313" key="1">
    <source>
        <dbReference type="EMBL" id="NWC83776.1"/>
    </source>
</evidence>
<name>A0A7Y7ZF07_PSEPU</name>
<organism evidence="1 2">
    <name type="scientific">Pseudomonas putida</name>
    <name type="common">Arthrobacter siderocapsulatus</name>
    <dbReference type="NCBI Taxonomy" id="303"/>
    <lineage>
        <taxon>Bacteria</taxon>
        <taxon>Pseudomonadati</taxon>
        <taxon>Pseudomonadota</taxon>
        <taxon>Gammaproteobacteria</taxon>
        <taxon>Pseudomonadales</taxon>
        <taxon>Pseudomonadaceae</taxon>
        <taxon>Pseudomonas</taxon>
    </lineage>
</organism>